<evidence type="ECO:0000313" key="1">
    <source>
        <dbReference type="EMBL" id="APM37683.1"/>
    </source>
</evidence>
<evidence type="ECO:0000313" key="2">
    <source>
        <dbReference type="Proteomes" id="UP000184604"/>
    </source>
</evidence>
<accession>A0A1L5F3W0</accession>
<dbReference type="AlphaFoldDB" id="A0A1L5F3W0"/>
<gene>
    <name evidence="1" type="ORF">BS101_02420</name>
</gene>
<protein>
    <submittedName>
        <fullName evidence="1">Uncharacterized protein</fullName>
    </submittedName>
</protein>
<reference evidence="1 2" key="1">
    <citation type="submission" date="2016-12" db="EMBL/GenBank/DDBJ databases">
        <title>Complete genome sequence of Clostridium kluyveri JZZ isolated from the pit mud of a Chinese flavor liquor-making factory.</title>
        <authorList>
            <person name="Wang Y."/>
        </authorList>
    </citation>
    <scope>NUCLEOTIDE SEQUENCE [LARGE SCALE GENOMIC DNA]</scope>
    <source>
        <strain evidence="1 2">JZZ</strain>
    </source>
</reference>
<sequence>MQGGDKDLGMEGKISTAAYSGKAELGIEMGKDEVTGKLNCKGKAGAIATLHSAKAEQKFKILGLEISVEEEGHLGAIGGTAEAGIDNGKLKVSASAAALLGIGLSVSVGFAD</sequence>
<name>A0A1L5F3W0_CLOKL</name>
<organism evidence="1 2">
    <name type="scientific">Clostridium kluyveri</name>
    <dbReference type="NCBI Taxonomy" id="1534"/>
    <lineage>
        <taxon>Bacteria</taxon>
        <taxon>Bacillati</taxon>
        <taxon>Bacillota</taxon>
        <taxon>Clostridia</taxon>
        <taxon>Eubacteriales</taxon>
        <taxon>Clostridiaceae</taxon>
        <taxon>Clostridium</taxon>
    </lineage>
</organism>
<dbReference type="EMBL" id="CP018335">
    <property type="protein sequence ID" value="APM37683.1"/>
    <property type="molecule type" value="Genomic_DNA"/>
</dbReference>
<proteinExistence type="predicted"/>
<dbReference type="OrthoDB" id="9960242at2"/>
<dbReference type="Proteomes" id="UP000184604">
    <property type="component" value="Chromosome"/>
</dbReference>